<feature type="compositionally biased region" description="Pro residues" evidence="1">
    <location>
        <begin position="429"/>
        <end position="438"/>
    </location>
</feature>
<keyword evidence="3" id="KW-1185">Reference proteome</keyword>
<organism evidence="2 3">
    <name type="scientific">Phaeomoniella chlamydospora</name>
    <name type="common">Phaeoacremonium chlamydosporum</name>
    <dbReference type="NCBI Taxonomy" id="158046"/>
    <lineage>
        <taxon>Eukaryota</taxon>
        <taxon>Fungi</taxon>
        <taxon>Dikarya</taxon>
        <taxon>Ascomycota</taxon>
        <taxon>Pezizomycotina</taxon>
        <taxon>Eurotiomycetes</taxon>
        <taxon>Chaetothyriomycetidae</taxon>
        <taxon>Phaeomoniellales</taxon>
        <taxon>Phaeomoniellaceae</taxon>
        <taxon>Phaeomoniella</taxon>
    </lineage>
</organism>
<feature type="region of interest" description="Disordered" evidence="1">
    <location>
        <begin position="423"/>
        <end position="457"/>
    </location>
</feature>
<feature type="region of interest" description="Disordered" evidence="1">
    <location>
        <begin position="54"/>
        <end position="157"/>
    </location>
</feature>
<proteinExistence type="predicted"/>
<evidence type="ECO:0000313" key="2">
    <source>
        <dbReference type="EMBL" id="KKY17428.1"/>
    </source>
</evidence>
<comment type="caution">
    <text evidence="2">The sequence shown here is derived from an EMBL/GenBank/DDBJ whole genome shotgun (WGS) entry which is preliminary data.</text>
</comment>
<accession>A0A0G2G0E8</accession>
<dbReference type="AlphaFoldDB" id="A0A0G2G0E8"/>
<name>A0A0G2G0E8_PHACM</name>
<reference evidence="2 3" key="2">
    <citation type="submission" date="2015-05" db="EMBL/GenBank/DDBJ databases">
        <authorList>
            <person name="Morales-Cruz A."/>
            <person name="Amrine K.C."/>
            <person name="Cantu D."/>
        </authorList>
    </citation>
    <scope>NUCLEOTIDE SEQUENCE [LARGE SCALE GENOMIC DNA]</scope>
    <source>
        <strain evidence="2">UCRPC4</strain>
    </source>
</reference>
<reference evidence="2 3" key="1">
    <citation type="submission" date="2015-05" db="EMBL/GenBank/DDBJ databases">
        <title>Distinctive expansion of gene families associated with plant cell wall degradation and secondary metabolism in the genomes of grapevine trunk pathogens.</title>
        <authorList>
            <person name="Lawrence D.P."/>
            <person name="Travadon R."/>
            <person name="Rolshausen P.E."/>
            <person name="Baumgartner K."/>
        </authorList>
    </citation>
    <scope>NUCLEOTIDE SEQUENCE [LARGE SCALE GENOMIC DNA]</scope>
    <source>
        <strain evidence="2">UCRPC4</strain>
    </source>
</reference>
<dbReference type="OrthoDB" id="5286775at2759"/>
<dbReference type="Proteomes" id="UP000053317">
    <property type="component" value="Unassembled WGS sequence"/>
</dbReference>
<dbReference type="EMBL" id="LCWF01000146">
    <property type="protein sequence ID" value="KKY17428.1"/>
    <property type="molecule type" value="Genomic_DNA"/>
</dbReference>
<sequence length="518" mass="58563">MASFLTGITGGLAGYITPHKPTTSRRLPFAPKDNRNEAVDDPDATLFEDNLVSSIKTSDLESLDQSTPIPVRGIKKRPRTPSAEKTNKKRKTGQDEAYVDEEGDLDSELDGSTLLETPQAAAGARSTPISKATKDRKRMPPPPIPTGPDSTFYNPDPKLVDKSLHASHKIVRLDAEDPDLSDEEFWAENSRLRKVDRREVAYDFDHEHARRHANAVELPKGSGYWSSSEKDLFFRLAMRGFEPLVPGNWSIDFKTLPVSLFSVEGGEDPIIEPCATRQFRAIHYLNTLLSLGMRVRDRRVMSLRSEPIMRKIVRQYITWALQDAQIHPRQLPDTMPIHTVTTIRRREKTQEALDRMTRKLHKLASRYHDHHNIYPSVEHDHDQDTIITTTSDTSDSTDDPRFPVLTGLLICSSLLLVATLDTNPSRFRPLPPPTPRESPAPNSQHQSHISFPLRPEKISKPESGLRFIATFDFSDQGMDVWNGLAVAIVVMRIRKTMMEMLAAEKGRERTEDEDTLVS</sequence>
<feature type="compositionally biased region" description="Acidic residues" evidence="1">
    <location>
        <begin position="97"/>
        <end position="109"/>
    </location>
</feature>
<feature type="region of interest" description="Disordered" evidence="1">
    <location>
        <begin position="11"/>
        <end position="42"/>
    </location>
</feature>
<gene>
    <name evidence="2" type="ORF">UCRPC4_g05570</name>
</gene>
<evidence type="ECO:0000313" key="3">
    <source>
        <dbReference type="Proteomes" id="UP000053317"/>
    </source>
</evidence>
<protein>
    <submittedName>
        <fullName evidence="2">Uncharacterized protein</fullName>
    </submittedName>
</protein>
<evidence type="ECO:0000256" key="1">
    <source>
        <dbReference type="SAM" id="MobiDB-lite"/>
    </source>
</evidence>